<name>A0A9Q0JD00_9ROSI</name>
<gene>
    <name evidence="2" type="ORF">Tsubulata_049181</name>
</gene>
<feature type="compositionally biased region" description="Basic residues" evidence="1">
    <location>
        <begin position="11"/>
        <end position="21"/>
    </location>
</feature>
<dbReference type="GO" id="GO:0061630">
    <property type="term" value="F:ubiquitin protein ligase activity"/>
    <property type="evidence" value="ECO:0007669"/>
    <property type="project" value="InterPro"/>
</dbReference>
<dbReference type="Proteomes" id="UP001141552">
    <property type="component" value="Unassembled WGS sequence"/>
</dbReference>
<reference evidence="2" key="2">
    <citation type="journal article" date="2023" name="Plants (Basel)">
        <title>Annotation of the Turnera subulata (Passifloraceae) Draft Genome Reveals the S-Locus Evolved after the Divergence of Turneroideae from Passifloroideae in a Stepwise Manner.</title>
        <authorList>
            <person name="Henning P.M."/>
            <person name="Roalson E.H."/>
            <person name="Mir W."/>
            <person name="McCubbin A.G."/>
            <person name="Shore J.S."/>
        </authorList>
    </citation>
    <scope>NUCLEOTIDE SEQUENCE</scope>
    <source>
        <strain evidence="2">F60SS</strain>
    </source>
</reference>
<evidence type="ECO:0000256" key="1">
    <source>
        <dbReference type="SAM" id="MobiDB-lite"/>
    </source>
</evidence>
<evidence type="ECO:0000313" key="2">
    <source>
        <dbReference type="EMBL" id="KAJ4838126.1"/>
    </source>
</evidence>
<comment type="caution">
    <text evidence="2">The sequence shown here is derived from an EMBL/GenBank/DDBJ whole genome shotgun (WGS) entry which is preliminary data.</text>
</comment>
<dbReference type="GO" id="GO:0005737">
    <property type="term" value="C:cytoplasm"/>
    <property type="evidence" value="ECO:0007669"/>
    <property type="project" value="TreeGrafter"/>
</dbReference>
<dbReference type="GO" id="GO:0008270">
    <property type="term" value="F:zinc ion binding"/>
    <property type="evidence" value="ECO:0007669"/>
    <property type="project" value="InterPro"/>
</dbReference>
<accession>A0A9Q0JD00</accession>
<dbReference type="EMBL" id="JAKUCV010003647">
    <property type="protein sequence ID" value="KAJ4838126.1"/>
    <property type="molecule type" value="Genomic_DNA"/>
</dbReference>
<protein>
    <submittedName>
        <fullName evidence="2">Uncharacterized protein</fullName>
    </submittedName>
</protein>
<dbReference type="InterPro" id="IPR040204">
    <property type="entry name" value="UBR7"/>
</dbReference>
<dbReference type="OrthoDB" id="1718653at2759"/>
<proteinExistence type="predicted"/>
<sequence>MGEEDHILVPRGHHDRHGHHGLRPDRGRQSGGVPVTASKDKDVMQDLPSSSRSGLIENGMKDNAIASADLNLSERCLDMYNKRHASYLVDKEDSMAKYEKVAKRRREEKLQQQDGAELSFLDKLGHVEKMELLNGIAVLKDEFHGFLFRKKCAKLPFFI</sequence>
<evidence type="ECO:0000313" key="3">
    <source>
        <dbReference type="Proteomes" id="UP001141552"/>
    </source>
</evidence>
<dbReference type="PANTHER" id="PTHR13513:SF9">
    <property type="entry name" value="E3 UBIQUITIN-PROTEIN LIGASE UBR7-RELATED"/>
    <property type="match status" value="1"/>
</dbReference>
<organism evidence="2 3">
    <name type="scientific">Turnera subulata</name>
    <dbReference type="NCBI Taxonomy" id="218843"/>
    <lineage>
        <taxon>Eukaryota</taxon>
        <taxon>Viridiplantae</taxon>
        <taxon>Streptophyta</taxon>
        <taxon>Embryophyta</taxon>
        <taxon>Tracheophyta</taxon>
        <taxon>Spermatophyta</taxon>
        <taxon>Magnoliopsida</taxon>
        <taxon>eudicotyledons</taxon>
        <taxon>Gunneridae</taxon>
        <taxon>Pentapetalae</taxon>
        <taxon>rosids</taxon>
        <taxon>fabids</taxon>
        <taxon>Malpighiales</taxon>
        <taxon>Passifloraceae</taxon>
        <taxon>Turnera</taxon>
    </lineage>
</organism>
<dbReference type="AlphaFoldDB" id="A0A9Q0JD00"/>
<keyword evidence="3" id="KW-1185">Reference proteome</keyword>
<reference evidence="2" key="1">
    <citation type="submission" date="2022-02" db="EMBL/GenBank/DDBJ databases">
        <authorList>
            <person name="Henning P.M."/>
            <person name="McCubbin A.G."/>
            <person name="Shore J.S."/>
        </authorList>
    </citation>
    <scope>NUCLEOTIDE SEQUENCE</scope>
    <source>
        <strain evidence="2">F60SS</strain>
        <tissue evidence="2">Leaves</tissue>
    </source>
</reference>
<dbReference type="PANTHER" id="PTHR13513">
    <property type="entry name" value="E3 UBIQUITIN-PROTEIN LIGASE UBR7"/>
    <property type="match status" value="1"/>
</dbReference>
<feature type="region of interest" description="Disordered" evidence="1">
    <location>
        <begin position="1"/>
        <end position="58"/>
    </location>
</feature>